<dbReference type="InterPro" id="IPR014729">
    <property type="entry name" value="Rossmann-like_a/b/a_fold"/>
</dbReference>
<dbReference type="Pfam" id="PF00582">
    <property type="entry name" value="Usp"/>
    <property type="match status" value="1"/>
</dbReference>
<keyword evidence="8" id="KW-1185">Reference proteome</keyword>
<dbReference type="Proteomes" id="UP001367508">
    <property type="component" value="Unassembled WGS sequence"/>
</dbReference>
<dbReference type="InterPro" id="IPR017441">
    <property type="entry name" value="Protein_kinase_ATP_BS"/>
</dbReference>
<feature type="domain" description="Protein kinase" evidence="6">
    <location>
        <begin position="460"/>
        <end position="738"/>
    </location>
</feature>
<proteinExistence type="predicted"/>
<evidence type="ECO:0000256" key="1">
    <source>
        <dbReference type="ARBA" id="ARBA00022679"/>
    </source>
</evidence>
<dbReference type="PANTHER" id="PTHR47987:SF2">
    <property type="entry name" value="PROTEIN KINASE DOMAIN-CONTAINING PROTEIN"/>
    <property type="match status" value="1"/>
</dbReference>
<dbReference type="Gene3D" id="1.10.510.10">
    <property type="entry name" value="Transferase(Phosphotransferase) domain 1"/>
    <property type="match status" value="1"/>
</dbReference>
<dbReference type="InterPro" id="IPR006016">
    <property type="entry name" value="UspA"/>
</dbReference>
<name>A0AAN9KNI9_CANGL</name>
<organism evidence="7 8">
    <name type="scientific">Canavalia gladiata</name>
    <name type="common">Sword bean</name>
    <name type="synonym">Dolichos gladiatus</name>
    <dbReference type="NCBI Taxonomy" id="3824"/>
    <lineage>
        <taxon>Eukaryota</taxon>
        <taxon>Viridiplantae</taxon>
        <taxon>Streptophyta</taxon>
        <taxon>Embryophyta</taxon>
        <taxon>Tracheophyta</taxon>
        <taxon>Spermatophyta</taxon>
        <taxon>Magnoliopsida</taxon>
        <taxon>eudicotyledons</taxon>
        <taxon>Gunneridae</taxon>
        <taxon>Pentapetalae</taxon>
        <taxon>rosids</taxon>
        <taxon>fabids</taxon>
        <taxon>Fabales</taxon>
        <taxon>Fabaceae</taxon>
        <taxon>Papilionoideae</taxon>
        <taxon>50 kb inversion clade</taxon>
        <taxon>NPAAA clade</taxon>
        <taxon>indigoferoid/millettioid clade</taxon>
        <taxon>Phaseoleae</taxon>
        <taxon>Canavalia</taxon>
    </lineage>
</organism>
<dbReference type="InterPro" id="IPR046958">
    <property type="entry name" value="RBK1/2/STUNTED"/>
</dbReference>
<protein>
    <recommendedName>
        <fullName evidence="6">Protein kinase domain-containing protein</fullName>
    </recommendedName>
</protein>
<gene>
    <name evidence="7" type="ORF">VNO77_30968</name>
</gene>
<sequence length="806" mass="89093">MSSSSLSNICTLNSQIRALSFSVSVRYTLRTKQIELTDNDSDRDMKMLQTATAVDVSHGAAGGRTVVVGVKMDSLSRELLTWALFKVAQPGDVVLALHVLGNDEIMNRDGKSSLFSLVKAFDSVLAVYEGFCNLKQVDLKLKICRGSSVRKILVREANAYSASHIIVGTPQGLHKIRPCISVARYCAKKLSKDCWVFAVDNGKVVFKRDGSPSTRADLKGLDRDHRNGLLGSIHWTRGKSSKVLNDDGTGMHDDKGGRKFSDHSLAKAFSMDSEEFIENRRCSICASSSTTAWFDSSCNHSEEESSGDGYGENSLALVPVQTKDAASKMITLPIREVPESKPGWPLLHRTILSERQCTERSWLRQISVVQWALQLPSRNLSYAAPHDRKTNNCDPNNDQFLALDSKSGALVPVDAQIGTASSPERNSISSPKELEGLHEKYSSTCRLFKYQELVSATSNFLPDNLIGKGGSSRVYRGCLPDGKELAVKILKPSDDVLKEFVLEIEIITTLHHKNIISLLGFCFEDGNLLLVYDFLSRGSLEENLHGNKKNPLVFGWTERYKVAMGVAEALEYLHNNEGQSVIHRDVKSSNVLLSEDFEPQLSDFGLAKWASISSSHITCTDVAGTFGYMAPEYFMYGKVNDKIDVYAFGVVLLELLSGRKPISGDYPKGQESLVMWASPILNSGKVSQLLDPSLGDKYDHEEMERMVLAATLCIRRAPRARPQMSLISKLLGGDAEVIKWAKLEVNALEAPEMLDDEACPPSNLQSHLNLALLDVEDDSLSMCSVEHNVSLEDYLRGRWSRSSSFD</sequence>
<dbReference type="EMBL" id="JAYMYQ010000007">
    <property type="protein sequence ID" value="KAK7320965.1"/>
    <property type="molecule type" value="Genomic_DNA"/>
</dbReference>
<feature type="binding site" evidence="5">
    <location>
        <position position="488"/>
    </location>
    <ligand>
        <name>ATP</name>
        <dbReference type="ChEBI" id="CHEBI:30616"/>
    </ligand>
</feature>
<evidence type="ECO:0000256" key="3">
    <source>
        <dbReference type="ARBA" id="ARBA00022777"/>
    </source>
</evidence>
<dbReference type="FunFam" id="3.40.50.620:FF:000177">
    <property type="entry name" value="probable receptor-like serine/threonine-protein kinase At5g57670"/>
    <property type="match status" value="1"/>
</dbReference>
<dbReference type="CDD" id="cd00293">
    <property type="entry name" value="USP-like"/>
    <property type="match status" value="1"/>
</dbReference>
<dbReference type="InterPro" id="IPR000719">
    <property type="entry name" value="Prot_kinase_dom"/>
</dbReference>
<dbReference type="InterPro" id="IPR008271">
    <property type="entry name" value="Ser/Thr_kinase_AS"/>
</dbReference>
<keyword evidence="3" id="KW-0418">Kinase</keyword>
<dbReference type="PROSITE" id="PS50011">
    <property type="entry name" value="PROTEIN_KINASE_DOM"/>
    <property type="match status" value="1"/>
</dbReference>
<evidence type="ECO:0000313" key="8">
    <source>
        <dbReference type="Proteomes" id="UP001367508"/>
    </source>
</evidence>
<dbReference type="GO" id="GO:0004672">
    <property type="term" value="F:protein kinase activity"/>
    <property type="evidence" value="ECO:0007669"/>
    <property type="project" value="InterPro"/>
</dbReference>
<keyword evidence="1" id="KW-0808">Transferase</keyword>
<dbReference type="SUPFAM" id="SSF56112">
    <property type="entry name" value="Protein kinase-like (PK-like)"/>
    <property type="match status" value="1"/>
</dbReference>
<dbReference type="Gene3D" id="3.40.50.620">
    <property type="entry name" value="HUPs"/>
    <property type="match status" value="1"/>
</dbReference>
<dbReference type="SUPFAM" id="SSF52402">
    <property type="entry name" value="Adenine nucleotide alpha hydrolases-like"/>
    <property type="match status" value="1"/>
</dbReference>
<evidence type="ECO:0000256" key="2">
    <source>
        <dbReference type="ARBA" id="ARBA00022741"/>
    </source>
</evidence>
<evidence type="ECO:0000259" key="6">
    <source>
        <dbReference type="PROSITE" id="PS50011"/>
    </source>
</evidence>
<dbReference type="PANTHER" id="PTHR47987">
    <property type="entry name" value="OS08G0249100 PROTEIN"/>
    <property type="match status" value="1"/>
</dbReference>
<keyword evidence="4 5" id="KW-0067">ATP-binding</keyword>
<evidence type="ECO:0000313" key="7">
    <source>
        <dbReference type="EMBL" id="KAK7320965.1"/>
    </source>
</evidence>
<dbReference type="GO" id="GO:0005524">
    <property type="term" value="F:ATP binding"/>
    <property type="evidence" value="ECO:0007669"/>
    <property type="project" value="UniProtKB-UniRule"/>
</dbReference>
<accession>A0AAN9KNI9</accession>
<dbReference type="SMART" id="SM00220">
    <property type="entry name" value="S_TKc"/>
    <property type="match status" value="1"/>
</dbReference>
<evidence type="ECO:0000256" key="5">
    <source>
        <dbReference type="PROSITE-ProRule" id="PRU10141"/>
    </source>
</evidence>
<dbReference type="FunFam" id="1.10.510.10:FF:000284">
    <property type="entry name" value="Putative receptor-like serine/threonine-protein kinase"/>
    <property type="match status" value="1"/>
</dbReference>
<comment type="caution">
    <text evidence="7">The sequence shown here is derived from an EMBL/GenBank/DDBJ whole genome shotgun (WGS) entry which is preliminary data.</text>
</comment>
<keyword evidence="2 5" id="KW-0547">Nucleotide-binding</keyword>
<dbReference type="PROSITE" id="PS00108">
    <property type="entry name" value="PROTEIN_KINASE_ST"/>
    <property type="match status" value="1"/>
</dbReference>
<dbReference type="FunFam" id="3.30.200.20:FF:000268">
    <property type="entry name" value="probable receptor-like serine/threonine-protein kinase At5g57670"/>
    <property type="match status" value="1"/>
</dbReference>
<dbReference type="AlphaFoldDB" id="A0AAN9KNI9"/>
<evidence type="ECO:0000256" key="4">
    <source>
        <dbReference type="ARBA" id="ARBA00022840"/>
    </source>
</evidence>
<dbReference type="Pfam" id="PF00069">
    <property type="entry name" value="Pkinase"/>
    <property type="match status" value="1"/>
</dbReference>
<reference evidence="7 8" key="1">
    <citation type="submission" date="2024-01" db="EMBL/GenBank/DDBJ databases">
        <title>The genomes of 5 underutilized Papilionoideae crops provide insights into root nodulation and disease resistanc.</title>
        <authorList>
            <person name="Jiang F."/>
        </authorList>
    </citation>
    <scope>NUCLEOTIDE SEQUENCE [LARGE SCALE GENOMIC DNA]</scope>
    <source>
        <strain evidence="7">LVBAO_FW01</strain>
        <tissue evidence="7">Leaves</tissue>
    </source>
</reference>
<dbReference type="InterPro" id="IPR011009">
    <property type="entry name" value="Kinase-like_dom_sf"/>
</dbReference>
<dbReference type="PROSITE" id="PS00107">
    <property type="entry name" value="PROTEIN_KINASE_ATP"/>
    <property type="match status" value="1"/>
</dbReference>
<dbReference type="Gene3D" id="3.30.200.20">
    <property type="entry name" value="Phosphorylase Kinase, domain 1"/>
    <property type="match status" value="1"/>
</dbReference>